<dbReference type="PANTHER" id="PTHR46238:SF8">
    <property type="entry name" value="ENDONUCLEASE_EXONUCLEASE_PHOSPHATASE DOMAIN-CONTAINING PROTEIN"/>
    <property type="match status" value="1"/>
</dbReference>
<reference evidence="1" key="1">
    <citation type="submission" date="2017-09" db="EMBL/GenBank/DDBJ databases">
        <title>Contemporary evolution of a Lepidopteran species, Heliothis virescens, in response to modern agricultural practices.</title>
        <authorList>
            <person name="Fritz M.L."/>
            <person name="Deyonke A.M."/>
            <person name="Papanicolaou A."/>
            <person name="Micinski S."/>
            <person name="Westbrook J."/>
            <person name="Gould F."/>
        </authorList>
    </citation>
    <scope>NUCLEOTIDE SEQUENCE [LARGE SCALE GENOMIC DNA]</scope>
    <source>
        <strain evidence="1">HvINT-</strain>
        <tissue evidence="1">Whole body</tissue>
    </source>
</reference>
<dbReference type="AlphaFoldDB" id="A0A2A4J6X2"/>
<evidence type="ECO:0000313" key="1">
    <source>
        <dbReference type="EMBL" id="PCG67428.1"/>
    </source>
</evidence>
<comment type="caution">
    <text evidence="1">The sequence shown here is derived from an EMBL/GenBank/DDBJ whole genome shotgun (WGS) entry which is preliminary data.</text>
</comment>
<organism evidence="1">
    <name type="scientific">Heliothis virescens</name>
    <name type="common">Tobacco budworm moth</name>
    <dbReference type="NCBI Taxonomy" id="7102"/>
    <lineage>
        <taxon>Eukaryota</taxon>
        <taxon>Metazoa</taxon>
        <taxon>Ecdysozoa</taxon>
        <taxon>Arthropoda</taxon>
        <taxon>Hexapoda</taxon>
        <taxon>Insecta</taxon>
        <taxon>Pterygota</taxon>
        <taxon>Neoptera</taxon>
        <taxon>Endopterygota</taxon>
        <taxon>Lepidoptera</taxon>
        <taxon>Glossata</taxon>
        <taxon>Ditrysia</taxon>
        <taxon>Noctuoidea</taxon>
        <taxon>Noctuidae</taxon>
        <taxon>Heliothinae</taxon>
        <taxon>Heliothis</taxon>
    </lineage>
</organism>
<sequence length="167" mass="18838">MANSAAAAWSKNLLGGGGAPAQSKRPSLLLVCTDFQYIGSLIHGDRIVKHRTKVGWMKWRQVTGTTCDFKLKEKIYKGMVRPAALYASPQNKRNMNERQLHAAKTRMLRGMCGFTLMDRMRNEYIRGSLKVAPVTEKIWGNRLACYGHVMRTNEDHVRNVLAMNVDG</sequence>
<name>A0A2A4J6X2_HELVI</name>
<accession>A0A2A4J6X2</accession>
<proteinExistence type="predicted"/>
<dbReference type="PANTHER" id="PTHR46238">
    <property type="entry name" value="REVERSE TRANSCRIPTASE DOMAIN-CONTAINING PROTEIN"/>
    <property type="match status" value="1"/>
</dbReference>
<dbReference type="EMBL" id="NWSH01002862">
    <property type="protein sequence ID" value="PCG67428.1"/>
    <property type="molecule type" value="Genomic_DNA"/>
</dbReference>
<protein>
    <submittedName>
        <fullName evidence="1">Uncharacterized protein</fullName>
    </submittedName>
</protein>
<gene>
    <name evidence="1" type="ORF">B5V51_6441</name>
</gene>
<dbReference type="STRING" id="7102.A0A2A4J6X2"/>